<dbReference type="RefSeq" id="WP_183717641.1">
    <property type="nucleotide sequence ID" value="NZ_JACHGO010000001.1"/>
</dbReference>
<organism evidence="2 3">
    <name type="scientific">Desulfovibrio intestinalis</name>
    <dbReference type="NCBI Taxonomy" id="58621"/>
    <lineage>
        <taxon>Bacteria</taxon>
        <taxon>Pseudomonadati</taxon>
        <taxon>Thermodesulfobacteriota</taxon>
        <taxon>Desulfovibrionia</taxon>
        <taxon>Desulfovibrionales</taxon>
        <taxon>Desulfovibrionaceae</taxon>
        <taxon>Desulfovibrio</taxon>
    </lineage>
</organism>
<name>A0A7W8C0U8_9BACT</name>
<sequence length="972" mass="108399">MESLNGSSTPTGQKEERIVYAGHADQEHADFAEMPRQWREYPASEEGIREAVADGYTAISIYEFSHPFEKGKAQPMRYGDMVLDFDAKKELFDNDGISLGKVGDIGKALEAVRIFSRLLTQKYDVNPNQLHYYASGGKGFHVVIPRELIGSEAGDIELPAIYRRTLDSILNLFAHKELWDGTVFGALKDRHKLAPEDLCIDPNGFKGGKGQLIRLPHIQRADGNYKVPVTCDEIMHNGASFFEELVKKDRHIEGEGSRNGITCAPMLEEVYLQAKKFVCLSSDRRNANSQIASLETECKFVTFCAQHAGEVTEPQWFVLAKIMAHCGAMGQKLFHIYSQLDPHRYNEEETQKKLDNARNYPIITCKEVQKVFPCSGDCRVKCPMDIYRRKLAATLEVDAFAVLDEGLVFYPDASDKTTYEKISSSLEVKASARDAESCGWSKIIEVRDPDDILHQCLVPFTSLNGSGEEALALLSEAGLLLEPGRLPRQRLIQYLNKAIPKQRALIVEKNGWVEKANKFVPFDLGTQHGQCEYLCSRFPVASKLFESKGTLEEWKEHVGRYCESNPLLQVTIIAALSGPLLTLMRHSGFGIHLYGNSSSGKTTSLYIAGSVTGGELKSWRTTDNGLEGIAEQHNDNCLLLDEINQCDPDVVAQAAYMLANGQGKSRSSKTGVSRRVPTWNLTFLSSGEVSISDRADQGYRNKAMAGHEVRVVSILADGGAGHGTFTIIPNGMPAGEFSDMLVQNSKEYRGAPLRAMIQHIKDDQDKICDAVSEHMDQFLDGFDRITLSSQSKRVTNHFAFLAGVGEIAIRLNILPWSTGEAMAAMKHCFDWWLRDRNGAVDFEIEKATEKLLSLARAEFYGKVGDTYPIKRLAADNQDCFFIPRTYTVAVICKDFQYKSLVTNLKEKGLLILTKDGEVREQFWQGCNDNRPRGFAIIRDNLYGESAAGIIESPLPLGEKLSIVYQTVDDNDF</sequence>
<reference evidence="2 3" key="1">
    <citation type="submission" date="2020-08" db="EMBL/GenBank/DDBJ databases">
        <title>Genomic Encyclopedia of Type Strains, Phase IV (KMG-IV): sequencing the most valuable type-strain genomes for metagenomic binning, comparative biology and taxonomic classification.</title>
        <authorList>
            <person name="Goeker M."/>
        </authorList>
    </citation>
    <scope>NUCLEOTIDE SEQUENCE [LARGE SCALE GENOMIC DNA]</scope>
    <source>
        <strain evidence="2 3">DSM 11275</strain>
    </source>
</reference>
<gene>
    <name evidence="2" type="ORF">HNQ38_000362</name>
</gene>
<evidence type="ECO:0000259" key="1">
    <source>
        <dbReference type="Pfam" id="PF06048"/>
    </source>
</evidence>
<comment type="caution">
    <text evidence="2">The sequence shown here is derived from an EMBL/GenBank/DDBJ whole genome shotgun (WGS) entry which is preliminary data.</text>
</comment>
<keyword evidence="3" id="KW-1185">Reference proteome</keyword>
<dbReference type="InterPro" id="IPR009270">
    <property type="entry name" value="DUF927"/>
</dbReference>
<evidence type="ECO:0000313" key="3">
    <source>
        <dbReference type="Proteomes" id="UP000539075"/>
    </source>
</evidence>
<dbReference type="Pfam" id="PF06048">
    <property type="entry name" value="DUF927"/>
    <property type="match status" value="1"/>
</dbReference>
<evidence type="ECO:0000313" key="2">
    <source>
        <dbReference type="EMBL" id="MBB5142299.1"/>
    </source>
</evidence>
<dbReference type="Proteomes" id="UP000539075">
    <property type="component" value="Unassembled WGS sequence"/>
</dbReference>
<dbReference type="EMBL" id="JACHGO010000001">
    <property type="protein sequence ID" value="MBB5142299.1"/>
    <property type="molecule type" value="Genomic_DNA"/>
</dbReference>
<feature type="domain" description="DUF927" evidence="1">
    <location>
        <begin position="404"/>
        <end position="674"/>
    </location>
</feature>
<protein>
    <recommendedName>
        <fullName evidence="1">DUF927 domain-containing protein</fullName>
    </recommendedName>
</protein>
<proteinExistence type="predicted"/>
<dbReference type="AlphaFoldDB" id="A0A7W8C0U8"/>
<accession>A0A7W8C0U8</accession>